<feature type="transmembrane region" description="Helical" evidence="1">
    <location>
        <begin position="14"/>
        <end position="33"/>
    </location>
</feature>
<feature type="transmembrane region" description="Helical" evidence="1">
    <location>
        <begin position="261"/>
        <end position="279"/>
    </location>
</feature>
<keyword evidence="3" id="KW-0808">Transferase</keyword>
<proteinExistence type="predicted"/>
<feature type="transmembrane region" description="Helical" evidence="1">
    <location>
        <begin position="339"/>
        <end position="357"/>
    </location>
</feature>
<feature type="transmembrane region" description="Helical" evidence="1">
    <location>
        <begin position="162"/>
        <end position="183"/>
    </location>
</feature>
<dbReference type="Proteomes" id="UP000221394">
    <property type="component" value="Unassembled WGS sequence"/>
</dbReference>
<feature type="transmembrane region" description="Helical" evidence="1">
    <location>
        <begin position="300"/>
        <end position="319"/>
    </location>
</feature>
<accession>A0A2A9EE17</accession>
<comment type="caution">
    <text evidence="3">The sequence shown here is derived from an EMBL/GenBank/DDBJ whole genome shotgun (WGS) entry which is preliminary data.</text>
</comment>
<protein>
    <submittedName>
        <fullName evidence="3">Acyltransferase-like protein</fullName>
    </submittedName>
</protein>
<feature type="transmembrane region" description="Helical" evidence="1">
    <location>
        <begin position="96"/>
        <end position="120"/>
    </location>
</feature>
<evidence type="ECO:0000259" key="2">
    <source>
        <dbReference type="Pfam" id="PF01757"/>
    </source>
</evidence>
<dbReference type="GO" id="GO:0016747">
    <property type="term" value="F:acyltransferase activity, transferring groups other than amino-acyl groups"/>
    <property type="evidence" value="ECO:0007669"/>
    <property type="project" value="InterPro"/>
</dbReference>
<dbReference type="EMBL" id="PDJH01000001">
    <property type="protein sequence ID" value="PFG37053.1"/>
    <property type="molecule type" value="Genomic_DNA"/>
</dbReference>
<keyword evidence="1" id="KW-1133">Transmembrane helix</keyword>
<gene>
    <name evidence="3" type="ORF">ATL41_1800</name>
</gene>
<evidence type="ECO:0000313" key="4">
    <source>
        <dbReference type="Proteomes" id="UP000221394"/>
    </source>
</evidence>
<feature type="transmembrane region" description="Helical" evidence="1">
    <location>
        <begin position="126"/>
        <end position="150"/>
    </location>
</feature>
<name>A0A2A9EE17_9MICO</name>
<evidence type="ECO:0000313" key="3">
    <source>
        <dbReference type="EMBL" id="PFG37053.1"/>
    </source>
</evidence>
<feature type="transmembrane region" description="Helical" evidence="1">
    <location>
        <begin position="53"/>
        <end position="75"/>
    </location>
</feature>
<reference evidence="3 4" key="1">
    <citation type="submission" date="2017-10" db="EMBL/GenBank/DDBJ databases">
        <title>Sequencing the genomes of 1000 actinobacteria strains.</title>
        <authorList>
            <person name="Klenk H.-P."/>
        </authorList>
    </citation>
    <scope>NUCLEOTIDE SEQUENCE [LARGE SCALE GENOMIC DNA]</scope>
    <source>
        <strain evidence="3 4">DSM 21574</strain>
    </source>
</reference>
<feature type="transmembrane region" description="Helical" evidence="1">
    <location>
        <begin position="189"/>
        <end position="208"/>
    </location>
</feature>
<keyword evidence="1" id="KW-0472">Membrane</keyword>
<evidence type="ECO:0000256" key="1">
    <source>
        <dbReference type="SAM" id="Phobius"/>
    </source>
</evidence>
<organism evidence="3 4">
    <name type="scientific">Flavimobilis soli</name>
    <dbReference type="NCBI Taxonomy" id="442709"/>
    <lineage>
        <taxon>Bacteria</taxon>
        <taxon>Bacillati</taxon>
        <taxon>Actinomycetota</taxon>
        <taxon>Actinomycetes</taxon>
        <taxon>Micrococcales</taxon>
        <taxon>Jonesiaceae</taxon>
        <taxon>Flavimobilis</taxon>
    </lineage>
</organism>
<keyword evidence="3" id="KW-0012">Acyltransferase</keyword>
<dbReference type="AlphaFoldDB" id="A0A2A9EE17"/>
<feature type="domain" description="Acyltransferase 3" evidence="2">
    <location>
        <begin position="11"/>
        <end position="349"/>
    </location>
</feature>
<dbReference type="InterPro" id="IPR002656">
    <property type="entry name" value="Acyl_transf_3_dom"/>
</dbReference>
<dbReference type="Pfam" id="PF01757">
    <property type="entry name" value="Acyl_transf_3"/>
    <property type="match status" value="1"/>
</dbReference>
<feature type="transmembrane region" description="Helical" evidence="1">
    <location>
        <begin position="220"/>
        <end position="241"/>
    </location>
</feature>
<keyword evidence="4" id="KW-1185">Reference proteome</keyword>
<dbReference type="RefSeq" id="WP_169924536.1">
    <property type="nucleotide sequence ID" value="NZ_PDJH01000001.1"/>
</dbReference>
<sequence>MTATPAARDRFADLLRTTALGAVILGHWTMAAVRPDDDEVLRVGNVLSDAPWLWPATWVLVLIPLFFFVGGFSNATSLERARARGRTARAWVRSRVVGLLRPVAPFVLVVLAVVGAALALGAPRTLTLTVAVVVLMPMWFVAVYTVLAVLTPTMLRLDERYGVRVPVAMALGAIAVDAVRIATDVPLTGYANYVLVWGLAQQLGFAYRDGRLLRLPRRTVAVWFVLALAAMAAAAASPLWAESMVGTAGQRSPMNPPSTLAMLHVLVQVSGVLLLRPAVVPHLDGPRAAPVLDRAAALSMRAFLWHLPVVVVLTGAWVAAGLPLPEPGSGTWWWTRPPYLAALAAALWLVLAAGDRFRRSRAGRRAAEPQALAADAG</sequence>
<keyword evidence="1" id="KW-0812">Transmembrane</keyword>